<feature type="compositionally biased region" description="Basic and acidic residues" evidence="1">
    <location>
        <begin position="124"/>
        <end position="153"/>
    </location>
</feature>
<protein>
    <recommendedName>
        <fullName evidence="2">Di19 zinc-binding domain-containing protein</fullName>
    </recommendedName>
</protein>
<dbReference type="InterPro" id="IPR008598">
    <property type="entry name" value="Di19_Zn-bd"/>
</dbReference>
<feature type="domain" description="Di19 zinc-binding" evidence="2">
    <location>
        <begin position="18"/>
        <end position="69"/>
    </location>
</feature>
<dbReference type="PANTHER" id="PTHR31875:SF24">
    <property type="entry name" value="PROTEIN DEHYDRATION-INDUCED 19 HOMOLOG 5"/>
    <property type="match status" value="1"/>
</dbReference>
<sequence length="167" mass="19009">MHHDEFAESDGDDDSRACFPCPYCYINIAIRVICLHLQEEHCFDMRNAVCPLCATGLGQGMIDHLKKYHSDLIKKRKPMRSTTRIDNNSTNLGKDLQDITAFLGVTSFDNKENTPDDSTSNAKSKKETTAKPSNTEDARFEKEHAHDTQEMARRSEFVQHLLLSTIF</sequence>
<dbReference type="EMBL" id="LFYR01002091">
    <property type="protein sequence ID" value="KMZ57306.1"/>
    <property type="molecule type" value="Genomic_DNA"/>
</dbReference>
<dbReference type="OMA" id="SQFICAF"/>
<dbReference type="AlphaFoldDB" id="A0A0K9NKK5"/>
<evidence type="ECO:0000313" key="4">
    <source>
        <dbReference type="Proteomes" id="UP000036987"/>
    </source>
</evidence>
<gene>
    <name evidence="3" type="ORF">ZOSMA_87G00520</name>
</gene>
<organism evidence="3 4">
    <name type="scientific">Zostera marina</name>
    <name type="common">Eelgrass</name>
    <dbReference type="NCBI Taxonomy" id="29655"/>
    <lineage>
        <taxon>Eukaryota</taxon>
        <taxon>Viridiplantae</taxon>
        <taxon>Streptophyta</taxon>
        <taxon>Embryophyta</taxon>
        <taxon>Tracheophyta</taxon>
        <taxon>Spermatophyta</taxon>
        <taxon>Magnoliopsida</taxon>
        <taxon>Liliopsida</taxon>
        <taxon>Zosteraceae</taxon>
        <taxon>Zostera</taxon>
    </lineage>
</organism>
<dbReference type="Proteomes" id="UP000036987">
    <property type="component" value="Unassembled WGS sequence"/>
</dbReference>
<comment type="caution">
    <text evidence="3">The sequence shown here is derived from an EMBL/GenBank/DDBJ whole genome shotgun (WGS) entry which is preliminary data.</text>
</comment>
<dbReference type="PANTHER" id="PTHR31875">
    <property type="entry name" value="PROTEIN DEHYDRATION-INDUCED 19"/>
    <property type="match status" value="1"/>
</dbReference>
<dbReference type="Pfam" id="PF05605">
    <property type="entry name" value="zf-Di19"/>
    <property type="match status" value="1"/>
</dbReference>
<feature type="region of interest" description="Disordered" evidence="1">
    <location>
        <begin position="110"/>
        <end position="153"/>
    </location>
</feature>
<dbReference type="OrthoDB" id="9049620at2759"/>
<reference evidence="4" key="1">
    <citation type="journal article" date="2016" name="Nature">
        <title>The genome of the seagrass Zostera marina reveals angiosperm adaptation to the sea.</title>
        <authorList>
            <person name="Olsen J.L."/>
            <person name="Rouze P."/>
            <person name="Verhelst B."/>
            <person name="Lin Y.-C."/>
            <person name="Bayer T."/>
            <person name="Collen J."/>
            <person name="Dattolo E."/>
            <person name="De Paoli E."/>
            <person name="Dittami S."/>
            <person name="Maumus F."/>
            <person name="Michel G."/>
            <person name="Kersting A."/>
            <person name="Lauritano C."/>
            <person name="Lohaus R."/>
            <person name="Toepel M."/>
            <person name="Tonon T."/>
            <person name="Vanneste K."/>
            <person name="Amirebrahimi M."/>
            <person name="Brakel J."/>
            <person name="Bostroem C."/>
            <person name="Chovatia M."/>
            <person name="Grimwood J."/>
            <person name="Jenkins J.W."/>
            <person name="Jueterbock A."/>
            <person name="Mraz A."/>
            <person name="Stam W.T."/>
            <person name="Tice H."/>
            <person name="Bornberg-Bauer E."/>
            <person name="Green P.J."/>
            <person name="Pearson G.A."/>
            <person name="Procaccini G."/>
            <person name="Duarte C.M."/>
            <person name="Schmutz J."/>
            <person name="Reusch T.B.H."/>
            <person name="Van de Peer Y."/>
        </authorList>
    </citation>
    <scope>NUCLEOTIDE SEQUENCE [LARGE SCALE GENOMIC DNA]</scope>
    <source>
        <strain evidence="4">cv. Finnish</strain>
    </source>
</reference>
<dbReference type="InterPro" id="IPR033347">
    <property type="entry name" value="Di19"/>
</dbReference>
<evidence type="ECO:0000313" key="3">
    <source>
        <dbReference type="EMBL" id="KMZ57306.1"/>
    </source>
</evidence>
<keyword evidence="4" id="KW-1185">Reference proteome</keyword>
<accession>A0A0K9NKK5</accession>
<proteinExistence type="predicted"/>
<evidence type="ECO:0000259" key="2">
    <source>
        <dbReference type="Pfam" id="PF05605"/>
    </source>
</evidence>
<name>A0A0K9NKK5_ZOSMR</name>
<evidence type="ECO:0000256" key="1">
    <source>
        <dbReference type="SAM" id="MobiDB-lite"/>
    </source>
</evidence>